<organism evidence="2 4">
    <name type="scientific">Brevibacillus composti</name>
    <dbReference type="NCBI Taxonomy" id="2796470"/>
    <lineage>
        <taxon>Bacteria</taxon>
        <taxon>Bacillati</taxon>
        <taxon>Bacillota</taxon>
        <taxon>Bacilli</taxon>
        <taxon>Bacillales</taxon>
        <taxon>Paenibacillaceae</taxon>
        <taxon>Brevibacillus</taxon>
    </lineage>
</organism>
<accession>A0A7T5EIQ7</accession>
<dbReference type="Proteomes" id="UP000677234">
    <property type="component" value="Chromosome"/>
</dbReference>
<dbReference type="Gene3D" id="2.40.10.220">
    <property type="entry name" value="predicted glycosyltransferase like domains"/>
    <property type="match status" value="1"/>
</dbReference>
<keyword evidence="5" id="KW-1185">Reference proteome</keyword>
<evidence type="ECO:0000313" key="4">
    <source>
        <dbReference type="Proteomes" id="UP000595847"/>
    </source>
</evidence>
<protein>
    <submittedName>
        <fullName evidence="2">PilZ domain-containing protein</fullName>
    </submittedName>
</protein>
<dbReference type="GO" id="GO:0035438">
    <property type="term" value="F:cyclic-di-GMP binding"/>
    <property type="evidence" value="ECO:0007669"/>
    <property type="project" value="InterPro"/>
</dbReference>
<dbReference type="Proteomes" id="UP000595847">
    <property type="component" value="Chromosome"/>
</dbReference>
<dbReference type="EMBL" id="CP073708">
    <property type="protein sequence ID" value="QUO40364.1"/>
    <property type="molecule type" value="Genomic_DNA"/>
</dbReference>
<evidence type="ECO:0000259" key="1">
    <source>
        <dbReference type="Pfam" id="PF07238"/>
    </source>
</evidence>
<evidence type="ECO:0000313" key="2">
    <source>
        <dbReference type="EMBL" id="QQE73283.1"/>
    </source>
</evidence>
<evidence type="ECO:0000313" key="3">
    <source>
        <dbReference type="EMBL" id="QUO40364.1"/>
    </source>
</evidence>
<dbReference type="AlphaFoldDB" id="A0A7T5EIQ7"/>
<reference evidence="3" key="2">
    <citation type="submission" date="2021-04" db="EMBL/GenBank/DDBJ databases">
        <title>Brevibacillus composti FJAT-54423, complete genome.</title>
        <authorList>
            <person name="Tang R."/>
        </authorList>
    </citation>
    <scope>NUCLEOTIDE SEQUENCE</scope>
    <source>
        <strain evidence="3">FJAT-54424</strain>
    </source>
</reference>
<dbReference type="RefSeq" id="WP_198826909.1">
    <property type="nucleotide sequence ID" value="NZ_CP066308.1"/>
</dbReference>
<dbReference type="EMBL" id="CP066308">
    <property type="protein sequence ID" value="QQE73283.1"/>
    <property type="molecule type" value="Genomic_DNA"/>
</dbReference>
<evidence type="ECO:0000313" key="5">
    <source>
        <dbReference type="Proteomes" id="UP000677234"/>
    </source>
</evidence>
<reference evidence="2 4" key="1">
    <citation type="submission" date="2020-12" db="EMBL/GenBank/DDBJ databases">
        <title>strain FJAT-54423T represents a novel species of the genus Brevibacillus.</title>
        <authorList>
            <person name="Tang R."/>
        </authorList>
    </citation>
    <scope>NUCLEOTIDE SEQUENCE [LARGE SCALE GENOMIC DNA]</scope>
    <source>
        <strain evidence="2 4">FJAT-54423</strain>
    </source>
</reference>
<sequence>MAEVVSLSPFLADRRLHRGAVLPMMVATKVNQTLMVLVEHVEPGYLIASYTQDAGAMGSLVGAAVRMRWETDTAVTTLDMQVVQEEAVWPVSMLRLQPVGLVSAAKGQPQLYKPDVAITIPYKVMGARPIEENGTGNLLSFSPEGLVMSTDGFVSVGEFLHLSFQLPGTPQELVAMAKVVEKAYENGKSVIGLNFTDMNEKHQKALRDYYRKISQAASS</sequence>
<name>A0A7T5EIQ7_9BACL</name>
<dbReference type="KEGG" id="bcop:JD108_15400"/>
<gene>
    <name evidence="2" type="ORF">JD108_15400</name>
    <name evidence="3" type="ORF">KDJ56_15345</name>
</gene>
<dbReference type="InterPro" id="IPR009875">
    <property type="entry name" value="PilZ_domain"/>
</dbReference>
<proteinExistence type="predicted"/>
<dbReference type="Pfam" id="PF07238">
    <property type="entry name" value="PilZ"/>
    <property type="match status" value="1"/>
</dbReference>
<feature type="domain" description="PilZ" evidence="1">
    <location>
        <begin position="134"/>
        <end position="210"/>
    </location>
</feature>